<dbReference type="InterPro" id="IPR036691">
    <property type="entry name" value="Endo/exonu/phosph_ase_sf"/>
</dbReference>
<dbReference type="GO" id="GO:0004527">
    <property type="term" value="F:exonuclease activity"/>
    <property type="evidence" value="ECO:0007669"/>
    <property type="project" value="UniProtKB-KW"/>
</dbReference>
<sequence length="244" mass="27724">MSQIKVVSYNIRHAQGMDGTIHIQRIAASLAHTKAQLIGLQEVDKHMPRSHFIHQAKTLGQLLNMHWVYGPNLDWGVAQYGNAILSYWPVLLYRQYMLPSKGEQRGLLEAVLQLKHSKVSFFCTHLGLNQEERAAQVKEILNIIKKCCYPCILVGDFNDGPTSKEHRLLTTILKDAVGIQGSIKTFPSHKPQEQIDYIFVSPEWKILSASTYTTLASDHLPVQITLVLTLEDEEVYKNIHLTKK</sequence>
<dbReference type="PANTHER" id="PTHR14859:SF15">
    <property type="entry name" value="ENDONUCLEASE_EXONUCLEASE_PHOSPHATASE DOMAIN-CONTAINING PROTEIN"/>
    <property type="match status" value="1"/>
</dbReference>
<dbReference type="PANTHER" id="PTHR14859">
    <property type="entry name" value="CALCOFLUOR WHITE HYPERSENSITIVE PROTEIN PRECURSOR"/>
    <property type="match status" value="1"/>
</dbReference>
<evidence type="ECO:0000259" key="1">
    <source>
        <dbReference type="Pfam" id="PF03372"/>
    </source>
</evidence>
<feature type="domain" description="Endonuclease/exonuclease/phosphatase" evidence="1">
    <location>
        <begin position="7"/>
        <end position="219"/>
    </location>
</feature>
<reference evidence="2 3" key="1">
    <citation type="submission" date="2007-03" db="EMBL/GenBank/DDBJ databases">
        <title>Complete sequence of Desulfotomaculum reducens MI-1.</title>
        <authorList>
            <consortium name="US DOE Joint Genome Institute"/>
            <person name="Copeland A."/>
            <person name="Lucas S."/>
            <person name="Lapidus A."/>
            <person name="Barry K."/>
            <person name="Detter J.C."/>
            <person name="Glavina del Rio T."/>
            <person name="Hammon N."/>
            <person name="Israni S."/>
            <person name="Dalin E."/>
            <person name="Tice H."/>
            <person name="Pitluck S."/>
            <person name="Sims D."/>
            <person name="Brettin T."/>
            <person name="Bruce D."/>
            <person name="Han C."/>
            <person name="Tapia R."/>
            <person name="Schmutz J."/>
            <person name="Larimer F."/>
            <person name="Land M."/>
            <person name="Hauser L."/>
            <person name="Kyrpides N."/>
            <person name="Kim E."/>
            <person name="Tebo B.M."/>
            <person name="Richardson P."/>
        </authorList>
    </citation>
    <scope>NUCLEOTIDE SEQUENCE [LARGE SCALE GENOMIC DNA]</scope>
    <source>
        <strain evidence="2 3">MI-1</strain>
    </source>
</reference>
<keyword evidence="3" id="KW-1185">Reference proteome</keyword>
<dbReference type="GO" id="GO:0016020">
    <property type="term" value="C:membrane"/>
    <property type="evidence" value="ECO:0007669"/>
    <property type="project" value="GOC"/>
</dbReference>
<proteinExistence type="predicted"/>
<dbReference type="GO" id="GO:0004519">
    <property type="term" value="F:endonuclease activity"/>
    <property type="evidence" value="ECO:0007669"/>
    <property type="project" value="UniProtKB-KW"/>
</dbReference>
<dbReference type="GO" id="GO:0006506">
    <property type="term" value="P:GPI anchor biosynthetic process"/>
    <property type="evidence" value="ECO:0007669"/>
    <property type="project" value="TreeGrafter"/>
</dbReference>
<dbReference type="KEGG" id="drm:Dred_2799"/>
<dbReference type="SUPFAM" id="SSF56219">
    <property type="entry name" value="DNase I-like"/>
    <property type="match status" value="1"/>
</dbReference>
<keyword evidence="2" id="KW-0540">Nuclease</keyword>
<dbReference type="InterPro" id="IPR051916">
    <property type="entry name" value="GPI-anchor_lipid_remodeler"/>
</dbReference>
<keyword evidence="2" id="KW-0269">Exonuclease</keyword>
<dbReference type="Pfam" id="PF03372">
    <property type="entry name" value="Exo_endo_phos"/>
    <property type="match status" value="1"/>
</dbReference>
<dbReference type="EMBL" id="CP000612">
    <property type="protein sequence ID" value="ABO51303.1"/>
    <property type="molecule type" value="Genomic_DNA"/>
</dbReference>
<protein>
    <submittedName>
        <fullName evidence="2">Endonuclease/exonuclease/phosphatase</fullName>
    </submittedName>
</protein>
<dbReference type="Proteomes" id="UP000001556">
    <property type="component" value="Chromosome"/>
</dbReference>
<keyword evidence="2" id="KW-0255">Endonuclease</keyword>
<name>A4J8A0_DESRM</name>
<dbReference type="HOGENOM" id="CLU_060500_5_1_9"/>
<dbReference type="STRING" id="349161.Dred_2799"/>
<dbReference type="InterPro" id="IPR005135">
    <property type="entry name" value="Endo/exonuclease/phosphatase"/>
</dbReference>
<dbReference type="OrthoDB" id="9793162at2"/>
<dbReference type="Gene3D" id="3.60.10.10">
    <property type="entry name" value="Endonuclease/exonuclease/phosphatase"/>
    <property type="match status" value="1"/>
</dbReference>
<dbReference type="AlphaFoldDB" id="A4J8A0"/>
<dbReference type="eggNOG" id="COG3568">
    <property type="taxonomic scope" value="Bacteria"/>
</dbReference>
<dbReference type="RefSeq" id="WP_011879098.1">
    <property type="nucleotide sequence ID" value="NC_009253.1"/>
</dbReference>
<organism evidence="2 3">
    <name type="scientific">Desulforamulus reducens (strain ATCC BAA-1160 / DSM 100696 / MI-1)</name>
    <name type="common">Desulfotomaculum reducens</name>
    <dbReference type="NCBI Taxonomy" id="349161"/>
    <lineage>
        <taxon>Bacteria</taxon>
        <taxon>Bacillati</taxon>
        <taxon>Bacillota</taxon>
        <taxon>Clostridia</taxon>
        <taxon>Eubacteriales</taxon>
        <taxon>Peptococcaceae</taxon>
        <taxon>Desulforamulus</taxon>
    </lineage>
</organism>
<evidence type="ECO:0000313" key="3">
    <source>
        <dbReference type="Proteomes" id="UP000001556"/>
    </source>
</evidence>
<accession>A4J8A0</accession>
<keyword evidence="2" id="KW-0378">Hydrolase</keyword>
<evidence type="ECO:0000313" key="2">
    <source>
        <dbReference type="EMBL" id="ABO51303.1"/>
    </source>
</evidence>
<gene>
    <name evidence="2" type="ordered locus">Dred_2799</name>
</gene>